<keyword evidence="2" id="KW-0812">Transmembrane</keyword>
<protein>
    <submittedName>
        <fullName evidence="3">Efflux system component YknX</fullName>
    </submittedName>
</protein>
<accession>A0ABQ1FGX8</accession>
<dbReference type="Gene3D" id="1.10.287.470">
    <property type="entry name" value="Helix hairpin bin"/>
    <property type="match status" value="1"/>
</dbReference>
<feature type="coiled-coil region" evidence="1">
    <location>
        <begin position="144"/>
        <end position="178"/>
    </location>
</feature>
<dbReference type="Gene3D" id="2.40.50.100">
    <property type="match status" value="1"/>
</dbReference>
<dbReference type="RefSeq" id="WP_189019888.1">
    <property type="nucleotide sequence ID" value="NZ_BMHE01000063.1"/>
</dbReference>
<dbReference type="PANTHER" id="PTHR30469:SF33">
    <property type="entry name" value="SLR1207 PROTEIN"/>
    <property type="match status" value="1"/>
</dbReference>
<dbReference type="PANTHER" id="PTHR30469">
    <property type="entry name" value="MULTIDRUG RESISTANCE PROTEIN MDTA"/>
    <property type="match status" value="1"/>
</dbReference>
<keyword evidence="2" id="KW-0472">Membrane</keyword>
<evidence type="ECO:0000256" key="2">
    <source>
        <dbReference type="SAM" id="Phobius"/>
    </source>
</evidence>
<dbReference type="SUPFAM" id="SSF111369">
    <property type="entry name" value="HlyD-like secretion proteins"/>
    <property type="match status" value="1"/>
</dbReference>
<proteinExistence type="predicted"/>
<organism evidence="3 4">
    <name type="scientific">Paenibacillus marchantiophytorum</name>
    <dbReference type="NCBI Taxonomy" id="1619310"/>
    <lineage>
        <taxon>Bacteria</taxon>
        <taxon>Bacillati</taxon>
        <taxon>Bacillota</taxon>
        <taxon>Bacilli</taxon>
        <taxon>Bacillales</taxon>
        <taxon>Paenibacillaceae</taxon>
        <taxon>Paenibacillus</taxon>
    </lineage>
</organism>
<keyword evidence="2" id="KW-1133">Transmembrane helix</keyword>
<dbReference type="EMBL" id="BMHE01000063">
    <property type="protein sequence ID" value="GGA11615.1"/>
    <property type="molecule type" value="Genomic_DNA"/>
</dbReference>
<sequence>MELHAAEGTDRGPKRKLRLLFVLFISVLLILTIYSNTLLTMNLPKAWTEEAKQGQLVQHYSDSSVLQPVSEVELSNKAGWNVNNVLVKEGDRVTKGQVLVTYDTQETETRIQDQQTSIERQRLTIAGIQERYVEAVQSGDDPKIRDAKRDLELSRLDMDVLERNLRNMHIDLENKKQIVAPFEGLITKLAAVIGLPSGSAGSDVRISNSRFGYQFTLQVPSSVIESFKLGDKLNVKVVIKGVAQTLEGTLTEIKNAESTNRNLPATIGGGSSSSPPVDQKRVLVTVKSEDLQGGEQASLNMNKTSTNDNGVLLPAKAIHGEGSTKFIFIMAEKKGPLGNTYHASKVFIEVGDTNEEEAIVLKGAYPGQVIITDSSEPLQDGSRVRQK</sequence>
<keyword evidence="4" id="KW-1185">Reference proteome</keyword>
<name>A0ABQ1FGX8_9BACL</name>
<evidence type="ECO:0000313" key="4">
    <source>
        <dbReference type="Proteomes" id="UP000615455"/>
    </source>
</evidence>
<reference evidence="4" key="1">
    <citation type="journal article" date="2019" name="Int. J. Syst. Evol. Microbiol.">
        <title>The Global Catalogue of Microorganisms (GCM) 10K type strain sequencing project: providing services to taxonomists for standard genome sequencing and annotation.</title>
        <authorList>
            <consortium name="The Broad Institute Genomics Platform"/>
            <consortium name="The Broad Institute Genome Sequencing Center for Infectious Disease"/>
            <person name="Wu L."/>
            <person name="Ma J."/>
        </authorList>
    </citation>
    <scope>NUCLEOTIDE SEQUENCE [LARGE SCALE GENOMIC DNA]</scope>
    <source>
        <strain evidence="4">CGMCC 1.15043</strain>
    </source>
</reference>
<evidence type="ECO:0000256" key="1">
    <source>
        <dbReference type="SAM" id="Coils"/>
    </source>
</evidence>
<feature type="transmembrane region" description="Helical" evidence="2">
    <location>
        <begin position="17"/>
        <end position="35"/>
    </location>
</feature>
<comment type="caution">
    <text evidence="3">The sequence shown here is derived from an EMBL/GenBank/DDBJ whole genome shotgun (WGS) entry which is preliminary data.</text>
</comment>
<gene>
    <name evidence="3" type="primary">yknX</name>
    <name evidence="3" type="ORF">GCM10008018_65860</name>
</gene>
<dbReference type="Proteomes" id="UP000615455">
    <property type="component" value="Unassembled WGS sequence"/>
</dbReference>
<keyword evidence="1" id="KW-0175">Coiled coil</keyword>
<dbReference type="Gene3D" id="2.40.420.20">
    <property type="match status" value="1"/>
</dbReference>
<evidence type="ECO:0000313" key="3">
    <source>
        <dbReference type="EMBL" id="GGA11615.1"/>
    </source>
</evidence>